<organism evidence="1 2">
    <name type="scientific">Cordylochernes scorpioides</name>
    <dbReference type="NCBI Taxonomy" id="51811"/>
    <lineage>
        <taxon>Eukaryota</taxon>
        <taxon>Metazoa</taxon>
        <taxon>Ecdysozoa</taxon>
        <taxon>Arthropoda</taxon>
        <taxon>Chelicerata</taxon>
        <taxon>Arachnida</taxon>
        <taxon>Pseudoscorpiones</taxon>
        <taxon>Cheliferoidea</taxon>
        <taxon>Chernetidae</taxon>
        <taxon>Cordylochernes</taxon>
    </lineage>
</organism>
<accession>A0ABY6JYM2</accession>
<keyword evidence="2" id="KW-1185">Reference proteome</keyword>
<name>A0ABY6JYM2_9ARAC</name>
<dbReference type="EMBL" id="CP092863">
    <property type="protein sequence ID" value="UYV61686.1"/>
    <property type="molecule type" value="Genomic_DNA"/>
</dbReference>
<sequence>MGENFLLMDDNARPHRADVVDTFLQNHAIARMNWPARSPDLNLIDHPVKSRAKACKARLESTTMCRNICKTRSAEQKSNSFD</sequence>
<gene>
    <name evidence="1" type="ORF">LAZ67_1005914</name>
</gene>
<evidence type="ECO:0000313" key="2">
    <source>
        <dbReference type="Proteomes" id="UP001235939"/>
    </source>
</evidence>
<evidence type="ECO:0000313" key="1">
    <source>
        <dbReference type="EMBL" id="UYV61686.1"/>
    </source>
</evidence>
<protein>
    <submittedName>
        <fullName evidence="1">MAP4K1</fullName>
    </submittedName>
</protein>
<dbReference type="InterPro" id="IPR036397">
    <property type="entry name" value="RNaseH_sf"/>
</dbReference>
<dbReference type="Gene3D" id="3.30.420.10">
    <property type="entry name" value="Ribonuclease H-like superfamily/Ribonuclease H"/>
    <property type="match status" value="1"/>
</dbReference>
<proteinExistence type="predicted"/>
<reference evidence="1 2" key="1">
    <citation type="submission" date="2022-01" db="EMBL/GenBank/DDBJ databases">
        <title>A chromosomal length assembly of Cordylochernes scorpioides.</title>
        <authorList>
            <person name="Zeh D."/>
            <person name="Zeh J."/>
        </authorList>
    </citation>
    <scope>NUCLEOTIDE SEQUENCE [LARGE SCALE GENOMIC DNA]</scope>
    <source>
        <strain evidence="1">IN4F17</strain>
        <tissue evidence="1">Whole Body</tissue>
    </source>
</reference>
<dbReference type="Proteomes" id="UP001235939">
    <property type="component" value="Chromosome 01"/>
</dbReference>